<keyword evidence="1" id="KW-0812">Transmembrane</keyword>
<name>A0ABD3SHI8_9LAMI</name>
<feature type="transmembrane region" description="Helical" evidence="1">
    <location>
        <begin position="12"/>
        <end position="32"/>
    </location>
</feature>
<organism evidence="2 3">
    <name type="scientific">Penstemon smallii</name>
    <dbReference type="NCBI Taxonomy" id="265156"/>
    <lineage>
        <taxon>Eukaryota</taxon>
        <taxon>Viridiplantae</taxon>
        <taxon>Streptophyta</taxon>
        <taxon>Embryophyta</taxon>
        <taxon>Tracheophyta</taxon>
        <taxon>Spermatophyta</taxon>
        <taxon>Magnoliopsida</taxon>
        <taxon>eudicotyledons</taxon>
        <taxon>Gunneridae</taxon>
        <taxon>Pentapetalae</taxon>
        <taxon>asterids</taxon>
        <taxon>lamiids</taxon>
        <taxon>Lamiales</taxon>
        <taxon>Plantaginaceae</taxon>
        <taxon>Cheloneae</taxon>
        <taxon>Penstemon</taxon>
    </lineage>
</organism>
<keyword evidence="1" id="KW-0472">Membrane</keyword>
<evidence type="ECO:0000313" key="2">
    <source>
        <dbReference type="EMBL" id="KAL3824031.1"/>
    </source>
</evidence>
<evidence type="ECO:0000256" key="1">
    <source>
        <dbReference type="SAM" id="Phobius"/>
    </source>
</evidence>
<keyword evidence="3" id="KW-1185">Reference proteome</keyword>
<dbReference type="Proteomes" id="UP001634393">
    <property type="component" value="Unassembled WGS sequence"/>
</dbReference>
<proteinExistence type="predicted"/>
<comment type="caution">
    <text evidence="2">The sequence shown here is derived from an EMBL/GenBank/DDBJ whole genome shotgun (WGS) entry which is preliminary data.</text>
</comment>
<reference evidence="2 3" key="1">
    <citation type="submission" date="2024-12" db="EMBL/GenBank/DDBJ databases">
        <title>The unique morphological basis and parallel evolutionary history of personate flowers in Penstemon.</title>
        <authorList>
            <person name="Depatie T.H."/>
            <person name="Wessinger C.A."/>
        </authorList>
    </citation>
    <scope>NUCLEOTIDE SEQUENCE [LARGE SCALE GENOMIC DNA]</scope>
    <source>
        <strain evidence="2">WTNN_2</strain>
        <tissue evidence="2">Leaf</tissue>
    </source>
</reference>
<gene>
    <name evidence="2" type="ORF">ACJIZ3_020060</name>
</gene>
<accession>A0ABD3SHI8</accession>
<protein>
    <submittedName>
        <fullName evidence="2">Uncharacterized protein</fullName>
    </submittedName>
</protein>
<dbReference type="AlphaFoldDB" id="A0ABD3SHI8"/>
<sequence>MMTIIYVPSHKNLCAINLCDGCIFFSLVRLSLNP</sequence>
<keyword evidence="1" id="KW-1133">Transmembrane helix</keyword>
<dbReference type="EMBL" id="JBJXBP010000006">
    <property type="protein sequence ID" value="KAL3824031.1"/>
    <property type="molecule type" value="Genomic_DNA"/>
</dbReference>
<evidence type="ECO:0000313" key="3">
    <source>
        <dbReference type="Proteomes" id="UP001634393"/>
    </source>
</evidence>